<dbReference type="AlphaFoldDB" id="A0A9P8TML2"/>
<keyword evidence="4" id="KW-1185">Reference proteome</keyword>
<evidence type="ECO:0000313" key="4">
    <source>
        <dbReference type="Proteomes" id="UP000774326"/>
    </source>
</evidence>
<reference evidence="3" key="2">
    <citation type="submission" date="2021-01" db="EMBL/GenBank/DDBJ databases">
        <authorList>
            <person name="Schikora-Tamarit M.A."/>
        </authorList>
    </citation>
    <scope>NUCLEOTIDE SEQUENCE</scope>
    <source>
        <strain evidence="3">CBS2887</strain>
    </source>
</reference>
<protein>
    <submittedName>
        <fullName evidence="3">Uncharacterized protein</fullName>
    </submittedName>
</protein>
<accession>A0A9P8TML2</accession>
<dbReference type="EMBL" id="JAEUBG010002137">
    <property type="protein sequence ID" value="KAH3685143.1"/>
    <property type="molecule type" value="Genomic_DNA"/>
</dbReference>
<feature type="compositionally biased region" description="Gly residues" evidence="2">
    <location>
        <begin position="1"/>
        <end position="10"/>
    </location>
</feature>
<evidence type="ECO:0000313" key="3">
    <source>
        <dbReference type="EMBL" id="KAH3685143.1"/>
    </source>
</evidence>
<gene>
    <name evidence="3" type="ORF">WICPIJ_003910</name>
</gene>
<sequence length="267" mass="30830">MSQVDDGGGNRSKIIPIPEINGFKPSETPLSRKLQSILSREMRAVNQVAVDDTNKGIDTEEDQVDEEEDTLLPDTSASLLTVPEIFALKNENQSLVANKYKTQSQITILESQVSHLQNELSTIRIEQERTNRQISELFQRSRQYQLRHNAMKQSFEIQKSLNTSLGKVHSFELAQVKKKLGDMELRVTEKEDQIQELTKDISITDEKLSKLQTKRQNDLRLMQKMRTVKDEYKSKYEESAKSIEELKRELSLKDYDLKLLSEISLSR</sequence>
<evidence type="ECO:0000256" key="1">
    <source>
        <dbReference type="SAM" id="Coils"/>
    </source>
</evidence>
<name>A0A9P8TML2_WICPI</name>
<feature type="coiled-coil region" evidence="1">
    <location>
        <begin position="173"/>
        <end position="253"/>
    </location>
</feature>
<feature type="region of interest" description="Disordered" evidence="2">
    <location>
        <begin position="1"/>
        <end position="28"/>
    </location>
</feature>
<dbReference type="Proteomes" id="UP000774326">
    <property type="component" value="Unassembled WGS sequence"/>
</dbReference>
<proteinExistence type="predicted"/>
<reference evidence="3" key="1">
    <citation type="journal article" date="2021" name="Open Biol.">
        <title>Shared evolutionary footprints suggest mitochondrial oxidative damage underlies multiple complex I losses in fungi.</title>
        <authorList>
            <person name="Schikora-Tamarit M.A."/>
            <person name="Marcet-Houben M."/>
            <person name="Nosek J."/>
            <person name="Gabaldon T."/>
        </authorList>
    </citation>
    <scope>NUCLEOTIDE SEQUENCE</scope>
    <source>
        <strain evidence="3">CBS2887</strain>
    </source>
</reference>
<organism evidence="3 4">
    <name type="scientific">Wickerhamomyces pijperi</name>
    <name type="common">Yeast</name>
    <name type="synonym">Pichia pijperi</name>
    <dbReference type="NCBI Taxonomy" id="599730"/>
    <lineage>
        <taxon>Eukaryota</taxon>
        <taxon>Fungi</taxon>
        <taxon>Dikarya</taxon>
        <taxon>Ascomycota</taxon>
        <taxon>Saccharomycotina</taxon>
        <taxon>Saccharomycetes</taxon>
        <taxon>Phaffomycetales</taxon>
        <taxon>Wickerhamomycetaceae</taxon>
        <taxon>Wickerhamomyces</taxon>
    </lineage>
</organism>
<comment type="caution">
    <text evidence="3">The sequence shown here is derived from an EMBL/GenBank/DDBJ whole genome shotgun (WGS) entry which is preliminary data.</text>
</comment>
<keyword evidence="1" id="KW-0175">Coiled coil</keyword>
<evidence type="ECO:0000256" key="2">
    <source>
        <dbReference type="SAM" id="MobiDB-lite"/>
    </source>
</evidence>